<evidence type="ECO:0000313" key="2">
    <source>
        <dbReference type="EMBL" id="OJA15823.1"/>
    </source>
</evidence>
<evidence type="ECO:0000313" key="3">
    <source>
        <dbReference type="Proteomes" id="UP000183567"/>
    </source>
</evidence>
<dbReference type="AlphaFoldDB" id="A0A1J8Q580"/>
<proteinExistence type="predicted"/>
<comment type="caution">
    <text evidence="2">The sequence shown here is derived from an EMBL/GenBank/DDBJ whole genome shotgun (WGS) entry which is preliminary data.</text>
</comment>
<organism evidence="2 3">
    <name type="scientific">Rhizopogon vesiculosus</name>
    <dbReference type="NCBI Taxonomy" id="180088"/>
    <lineage>
        <taxon>Eukaryota</taxon>
        <taxon>Fungi</taxon>
        <taxon>Dikarya</taxon>
        <taxon>Basidiomycota</taxon>
        <taxon>Agaricomycotina</taxon>
        <taxon>Agaricomycetes</taxon>
        <taxon>Agaricomycetidae</taxon>
        <taxon>Boletales</taxon>
        <taxon>Suillineae</taxon>
        <taxon>Rhizopogonaceae</taxon>
        <taxon>Rhizopogon</taxon>
    </lineage>
</organism>
<dbReference type="Proteomes" id="UP000183567">
    <property type="component" value="Unassembled WGS sequence"/>
</dbReference>
<gene>
    <name evidence="2" type="ORF">AZE42_04030</name>
</gene>
<keyword evidence="3" id="KW-1185">Reference proteome</keyword>
<dbReference type="OrthoDB" id="1741717at2759"/>
<protein>
    <submittedName>
        <fullName evidence="2">Uncharacterized protein</fullName>
    </submittedName>
</protein>
<dbReference type="EMBL" id="LVVM01002850">
    <property type="protein sequence ID" value="OJA15823.1"/>
    <property type="molecule type" value="Genomic_DNA"/>
</dbReference>
<accession>A0A1J8Q580</accession>
<name>A0A1J8Q580_9AGAM</name>
<feature type="region of interest" description="Disordered" evidence="1">
    <location>
        <begin position="1"/>
        <end position="24"/>
    </location>
</feature>
<feature type="compositionally biased region" description="Polar residues" evidence="1">
    <location>
        <begin position="129"/>
        <end position="139"/>
    </location>
</feature>
<feature type="region of interest" description="Disordered" evidence="1">
    <location>
        <begin position="121"/>
        <end position="155"/>
    </location>
</feature>
<sequence>MSHSPPFHDVVDSRPHKRRRFSPHEVDDVGFDARSMTEDERDLGMRQLISEEIDLEISIRQRLLSTIDSRITWALVLQEALTQDLLTPAPDVTPDDFQEAALDALNAAEVSCAFLFDREESMHNETEPPSRSFSPVTTTQRERIPPKVRPTRTTTTKHHLQKKLLYIRLPPTQMAVDGQDS</sequence>
<evidence type="ECO:0000256" key="1">
    <source>
        <dbReference type="SAM" id="MobiDB-lite"/>
    </source>
</evidence>
<reference evidence="2 3" key="1">
    <citation type="submission" date="2016-03" db="EMBL/GenBank/DDBJ databases">
        <title>Comparative genomics of the ectomycorrhizal sister species Rhizopogon vinicolor and Rhizopogon vesiculosus (Basidiomycota: Boletales) reveals a divergence of the mating type B locus.</title>
        <authorList>
            <person name="Mujic A.B."/>
            <person name="Kuo A."/>
            <person name="Tritt A."/>
            <person name="Lipzen A."/>
            <person name="Chen C."/>
            <person name="Johnson J."/>
            <person name="Sharma A."/>
            <person name="Barry K."/>
            <person name="Grigoriev I.V."/>
            <person name="Spatafora J.W."/>
        </authorList>
    </citation>
    <scope>NUCLEOTIDE SEQUENCE [LARGE SCALE GENOMIC DNA]</scope>
    <source>
        <strain evidence="2 3">AM-OR11-056</strain>
    </source>
</reference>
<dbReference type="STRING" id="180088.A0A1J8Q580"/>